<gene>
    <name evidence="1" type="ORF">METZ01_LOCUS212519</name>
</gene>
<name>A0A382FAF9_9ZZZZ</name>
<evidence type="ECO:0000313" key="1">
    <source>
        <dbReference type="EMBL" id="SVB59665.1"/>
    </source>
</evidence>
<dbReference type="AlphaFoldDB" id="A0A382FAF9"/>
<organism evidence="1">
    <name type="scientific">marine metagenome</name>
    <dbReference type="NCBI Taxonomy" id="408172"/>
    <lineage>
        <taxon>unclassified sequences</taxon>
        <taxon>metagenomes</taxon>
        <taxon>ecological metagenomes</taxon>
    </lineage>
</organism>
<protein>
    <submittedName>
        <fullName evidence="1">Uncharacterized protein</fullName>
    </submittedName>
</protein>
<accession>A0A382FAF9</accession>
<reference evidence="1" key="1">
    <citation type="submission" date="2018-05" db="EMBL/GenBank/DDBJ databases">
        <authorList>
            <person name="Lanie J.A."/>
            <person name="Ng W.-L."/>
            <person name="Kazmierczak K.M."/>
            <person name="Andrzejewski T.M."/>
            <person name="Davidsen T.M."/>
            <person name="Wayne K.J."/>
            <person name="Tettelin H."/>
            <person name="Glass J.I."/>
            <person name="Rusch D."/>
            <person name="Podicherti R."/>
            <person name="Tsui H.-C.T."/>
            <person name="Winkler M.E."/>
        </authorList>
    </citation>
    <scope>NUCLEOTIDE SEQUENCE</scope>
</reference>
<sequence>MILSSSVDNFDYLFYHHTFRKKQKNYDIKINLCSLSLLDPF</sequence>
<proteinExistence type="predicted"/>
<dbReference type="EMBL" id="UINC01048743">
    <property type="protein sequence ID" value="SVB59665.1"/>
    <property type="molecule type" value="Genomic_DNA"/>
</dbReference>